<dbReference type="Proteomes" id="UP000076580">
    <property type="component" value="Chromosome 03"/>
</dbReference>
<accession>A0A151GEM6</accession>
<dbReference type="GeneID" id="63720151"/>
<proteinExistence type="predicted"/>
<comment type="caution">
    <text evidence="1">The sequence shown here is derived from an EMBL/GenBank/DDBJ whole genome shotgun (WGS) entry which is preliminary data.</text>
</comment>
<gene>
    <name evidence="1" type="ORF">DCS_07508</name>
</gene>
<dbReference type="InParanoid" id="A0A151GEM6"/>
<dbReference type="OrthoDB" id="3431997at2759"/>
<evidence type="ECO:0000313" key="1">
    <source>
        <dbReference type="EMBL" id="KYK55545.1"/>
    </source>
</evidence>
<dbReference type="STRING" id="98403.A0A151GEM6"/>
<name>A0A151GEM6_DRECN</name>
<protein>
    <submittedName>
        <fullName evidence="1">Uncharacterized protein</fullName>
    </submittedName>
</protein>
<evidence type="ECO:0000313" key="2">
    <source>
        <dbReference type="Proteomes" id="UP000076580"/>
    </source>
</evidence>
<dbReference type="EMBL" id="LAYC01000003">
    <property type="protein sequence ID" value="KYK55545.1"/>
    <property type="molecule type" value="Genomic_DNA"/>
</dbReference>
<sequence length="225" mass="25093">MGSAESRNIEARLGKAIFTNVNLPRKFYIWHTGRTSTKFFLAEDKSNPTHLVSVPNACRVQLILYNGPTIEAEPMAVILFGNDISRHDRIQLAARPGEEMMHEEIRSHCHRWSTAYTFATFIKPGALPERFQWRSSRCNEVKDLNEASSGYKLVRLGGDEEIVAVASHARWGKNWTKAGAFKFVGRGVTGEFGEPWQVIAVASLIRILQKDIESASTAALISCSG</sequence>
<organism evidence="1 2">
    <name type="scientific">Drechmeria coniospora</name>
    <name type="common">Nematophagous fungus</name>
    <name type="synonym">Meria coniospora</name>
    <dbReference type="NCBI Taxonomy" id="98403"/>
    <lineage>
        <taxon>Eukaryota</taxon>
        <taxon>Fungi</taxon>
        <taxon>Dikarya</taxon>
        <taxon>Ascomycota</taxon>
        <taxon>Pezizomycotina</taxon>
        <taxon>Sordariomycetes</taxon>
        <taxon>Hypocreomycetidae</taxon>
        <taxon>Hypocreales</taxon>
        <taxon>Ophiocordycipitaceae</taxon>
        <taxon>Drechmeria</taxon>
    </lineage>
</organism>
<keyword evidence="2" id="KW-1185">Reference proteome</keyword>
<dbReference type="AlphaFoldDB" id="A0A151GEM6"/>
<reference evidence="1 2" key="1">
    <citation type="journal article" date="2016" name="Sci. Rep.">
        <title>Insights into Adaptations to a Near-Obligate Nematode Endoparasitic Lifestyle from the Finished Genome of Drechmeria coniospora.</title>
        <authorList>
            <person name="Zhang L."/>
            <person name="Zhou Z."/>
            <person name="Guo Q."/>
            <person name="Fokkens L."/>
            <person name="Miskei M."/>
            <person name="Pocsi I."/>
            <person name="Zhang W."/>
            <person name="Chen M."/>
            <person name="Wang L."/>
            <person name="Sun Y."/>
            <person name="Donzelli B.G."/>
            <person name="Gibson D.M."/>
            <person name="Nelson D.R."/>
            <person name="Luo J.G."/>
            <person name="Rep M."/>
            <person name="Liu H."/>
            <person name="Yang S."/>
            <person name="Wang J."/>
            <person name="Krasnoff S.B."/>
            <person name="Xu Y."/>
            <person name="Molnar I."/>
            <person name="Lin M."/>
        </authorList>
    </citation>
    <scope>NUCLEOTIDE SEQUENCE [LARGE SCALE GENOMIC DNA]</scope>
    <source>
        <strain evidence="1 2">ARSEF 6962</strain>
    </source>
</reference>
<dbReference type="RefSeq" id="XP_040654897.1">
    <property type="nucleotide sequence ID" value="XM_040804793.1"/>
</dbReference>